<gene>
    <name evidence="3" type="ORF">C8N45_101187</name>
</gene>
<comment type="caution">
    <text evidence="3">The sequence shown here is derived from an EMBL/GenBank/DDBJ whole genome shotgun (WGS) entry which is preliminary data.</text>
</comment>
<dbReference type="InterPro" id="IPR003848">
    <property type="entry name" value="DUF218"/>
</dbReference>
<evidence type="ECO:0000259" key="2">
    <source>
        <dbReference type="Pfam" id="PF02698"/>
    </source>
</evidence>
<dbReference type="InterPro" id="IPR014729">
    <property type="entry name" value="Rossmann-like_a/b/a_fold"/>
</dbReference>
<reference evidence="3 4" key="1">
    <citation type="submission" date="2018-04" db="EMBL/GenBank/DDBJ databases">
        <title>Genomic Encyclopedia of Archaeal and Bacterial Type Strains, Phase II (KMG-II): from individual species to whole genera.</title>
        <authorList>
            <person name="Goeker M."/>
        </authorList>
    </citation>
    <scope>NUCLEOTIDE SEQUENCE [LARGE SCALE GENOMIC DNA]</scope>
    <source>
        <strain evidence="3 4">DSM 29955</strain>
    </source>
</reference>
<dbReference type="CDD" id="cd06259">
    <property type="entry name" value="YdcF-like"/>
    <property type="match status" value="1"/>
</dbReference>
<name>A0A2T6KPW4_9RHOB</name>
<dbReference type="Pfam" id="PF02698">
    <property type="entry name" value="DUF218"/>
    <property type="match status" value="1"/>
</dbReference>
<feature type="domain" description="DUF218" evidence="2">
    <location>
        <begin position="48"/>
        <end position="170"/>
    </location>
</feature>
<dbReference type="EMBL" id="QBUD01000001">
    <property type="protein sequence ID" value="PUB18603.1"/>
    <property type="molecule type" value="Genomic_DNA"/>
</dbReference>
<proteinExistence type="predicted"/>
<dbReference type="InterPro" id="IPR051599">
    <property type="entry name" value="Cell_Envelope_Assoc"/>
</dbReference>
<dbReference type="GO" id="GO:0005886">
    <property type="term" value="C:plasma membrane"/>
    <property type="evidence" value="ECO:0007669"/>
    <property type="project" value="TreeGrafter"/>
</dbReference>
<protein>
    <submittedName>
        <fullName evidence="3">DUF218 domain-containing protein</fullName>
    </submittedName>
</protein>
<dbReference type="PANTHER" id="PTHR30336">
    <property type="entry name" value="INNER MEMBRANE PROTEIN, PROBABLE PERMEASE"/>
    <property type="match status" value="1"/>
</dbReference>
<evidence type="ECO:0000256" key="1">
    <source>
        <dbReference type="SAM" id="MobiDB-lite"/>
    </source>
</evidence>
<dbReference type="Proteomes" id="UP000244523">
    <property type="component" value="Unassembled WGS sequence"/>
</dbReference>
<organism evidence="3 4">
    <name type="scientific">Yoonia sediminilitoris</name>
    <dbReference type="NCBI Taxonomy" id="1286148"/>
    <lineage>
        <taxon>Bacteria</taxon>
        <taxon>Pseudomonadati</taxon>
        <taxon>Pseudomonadota</taxon>
        <taxon>Alphaproteobacteria</taxon>
        <taxon>Rhodobacterales</taxon>
        <taxon>Paracoccaceae</taxon>
        <taxon>Yoonia</taxon>
    </lineage>
</organism>
<dbReference type="AlphaFoldDB" id="A0A2T6KPW4"/>
<evidence type="ECO:0000313" key="4">
    <source>
        <dbReference type="Proteomes" id="UP000244523"/>
    </source>
</evidence>
<keyword evidence="4" id="KW-1185">Reference proteome</keyword>
<sequence length="200" mass="21710">MGRMTRNPSPSSNRQQDLSSFGGQNDSICKKFYPLFFSVPNGIAEIMDAILVLGAAVWSDGPSPTLRRRTAHAAELWHAGAAPSIIPCGGLGKHPPSEAAAMRTLLLNAGVSADAIILEDQSTTTLENIRNARPLLPGPNVIIVTDHYHGRRALMVARHLRLNARVSAPKHPHPPIKHQIRETLARLAYAYKLRGLGRNG</sequence>
<dbReference type="Gene3D" id="3.40.50.620">
    <property type="entry name" value="HUPs"/>
    <property type="match status" value="1"/>
</dbReference>
<feature type="region of interest" description="Disordered" evidence="1">
    <location>
        <begin position="1"/>
        <end position="21"/>
    </location>
</feature>
<accession>A0A2T6KPW4</accession>
<dbReference type="PANTHER" id="PTHR30336:SF20">
    <property type="entry name" value="DUF218 DOMAIN-CONTAINING PROTEIN"/>
    <property type="match status" value="1"/>
</dbReference>
<evidence type="ECO:0000313" key="3">
    <source>
        <dbReference type="EMBL" id="PUB18603.1"/>
    </source>
</evidence>